<dbReference type="InterPro" id="IPR010994">
    <property type="entry name" value="RuvA_2-like"/>
</dbReference>
<comment type="caution">
    <text evidence="3">The sequence shown here is derived from an EMBL/GenBank/DDBJ whole genome shotgun (WGS) entry which is preliminary data.</text>
</comment>
<dbReference type="PANTHER" id="PTHR43022">
    <property type="entry name" value="PROTEIN SMF"/>
    <property type="match status" value="1"/>
</dbReference>
<sequence length="368" mass="40703">MDYSHNLKYQLALSLIPGIGSVNAKSLVAYLGSVEAVFHASEKTLRKVPGIGEVLARNIIAHQLTERAEEEIHFMQSHQIRASFYLDDNYPMRLKRCVDAPLVLFSTGHINFNESKMVALVGTRNATDYGRKFCDDLVAGMAQRGGYCVVSGLAYGIDVAAHKACLKYQVPTLGVLAHGLDQVYPALHKSVAQKMRENGGLVSDFMSRTKIDRQNFLRRNRIIAGLADATVIVESAEKGGSLVTADIADSYNRDVFAVPGRSSDTYSRGCNALIRESKANLIESLNDLEYFMSWQPQIDKPRKIQRQLFVELRPEEQKIVDLLGDAPVYIDQLCQLAGMPMGKVSSILLGLEFNGLVASLPGKMYRLS</sequence>
<dbReference type="Gene3D" id="1.10.10.10">
    <property type="entry name" value="Winged helix-like DNA-binding domain superfamily/Winged helix DNA-binding domain"/>
    <property type="match status" value="1"/>
</dbReference>
<proteinExistence type="inferred from homology"/>
<dbReference type="SUPFAM" id="SSF47781">
    <property type="entry name" value="RuvA domain 2-like"/>
    <property type="match status" value="1"/>
</dbReference>
<keyword evidence="4" id="KW-1185">Reference proteome</keyword>
<dbReference type="NCBIfam" id="TIGR00732">
    <property type="entry name" value="dprA"/>
    <property type="match status" value="1"/>
</dbReference>
<reference evidence="3" key="1">
    <citation type="submission" date="2022-10" db="EMBL/GenBank/DDBJ databases">
        <title>Gaoshiqiia sediminis gen. nov., sp. nov., isolated from coastal sediment.</title>
        <authorList>
            <person name="Yu W.X."/>
            <person name="Mu D.S."/>
            <person name="Du J.Z."/>
            <person name="Liang Y.Q."/>
        </authorList>
    </citation>
    <scope>NUCLEOTIDE SEQUENCE</scope>
    <source>
        <strain evidence="3">A06</strain>
    </source>
</reference>
<organism evidence="3 4">
    <name type="scientific">Gaoshiqia sediminis</name>
    <dbReference type="NCBI Taxonomy" id="2986998"/>
    <lineage>
        <taxon>Bacteria</taxon>
        <taxon>Pseudomonadati</taxon>
        <taxon>Bacteroidota</taxon>
        <taxon>Bacteroidia</taxon>
        <taxon>Marinilabiliales</taxon>
        <taxon>Prolixibacteraceae</taxon>
        <taxon>Gaoshiqia</taxon>
    </lineage>
</organism>
<protein>
    <submittedName>
        <fullName evidence="3">DNA-processing protein DprA</fullName>
    </submittedName>
</protein>
<dbReference type="GO" id="GO:0006281">
    <property type="term" value="P:DNA repair"/>
    <property type="evidence" value="ECO:0007669"/>
    <property type="project" value="InterPro"/>
</dbReference>
<dbReference type="Proteomes" id="UP001163821">
    <property type="component" value="Unassembled WGS sequence"/>
</dbReference>
<dbReference type="InterPro" id="IPR003583">
    <property type="entry name" value="Hlx-hairpin-Hlx_DNA-bd_motif"/>
</dbReference>
<feature type="domain" description="Helix-hairpin-helix DNA-binding motif class 1" evidence="2">
    <location>
        <begin position="11"/>
        <end position="30"/>
    </location>
</feature>
<dbReference type="SMART" id="SM00278">
    <property type="entry name" value="HhH1"/>
    <property type="match status" value="2"/>
</dbReference>
<dbReference type="Gene3D" id="3.40.50.450">
    <property type="match status" value="1"/>
</dbReference>
<dbReference type="SUPFAM" id="SSF102405">
    <property type="entry name" value="MCP/YpsA-like"/>
    <property type="match status" value="1"/>
</dbReference>
<dbReference type="InterPro" id="IPR003488">
    <property type="entry name" value="DprA"/>
</dbReference>
<dbReference type="GO" id="GO:0009294">
    <property type="term" value="P:DNA-mediated transformation"/>
    <property type="evidence" value="ECO:0007669"/>
    <property type="project" value="InterPro"/>
</dbReference>
<dbReference type="EMBL" id="JAPAAF010000007">
    <property type="protein sequence ID" value="MCW0482499.1"/>
    <property type="molecule type" value="Genomic_DNA"/>
</dbReference>
<dbReference type="GO" id="GO:0003677">
    <property type="term" value="F:DNA binding"/>
    <property type="evidence" value="ECO:0007669"/>
    <property type="project" value="InterPro"/>
</dbReference>
<dbReference type="Pfam" id="PF02481">
    <property type="entry name" value="DNA_processg_A"/>
    <property type="match status" value="1"/>
</dbReference>
<feature type="domain" description="Helix-hairpin-helix DNA-binding motif class 1" evidence="2">
    <location>
        <begin position="43"/>
        <end position="62"/>
    </location>
</feature>
<dbReference type="Pfam" id="PF14520">
    <property type="entry name" value="HHH_5"/>
    <property type="match status" value="1"/>
</dbReference>
<evidence type="ECO:0000313" key="3">
    <source>
        <dbReference type="EMBL" id="MCW0482499.1"/>
    </source>
</evidence>
<comment type="similarity">
    <text evidence="1">Belongs to the DprA/Smf family.</text>
</comment>
<dbReference type="RefSeq" id="WP_282591104.1">
    <property type="nucleotide sequence ID" value="NZ_JAPAAF010000007.1"/>
</dbReference>
<evidence type="ECO:0000256" key="1">
    <source>
        <dbReference type="ARBA" id="ARBA00006525"/>
    </source>
</evidence>
<dbReference type="InterPro" id="IPR036388">
    <property type="entry name" value="WH-like_DNA-bd_sf"/>
</dbReference>
<dbReference type="InterPro" id="IPR057666">
    <property type="entry name" value="DrpA_SLOG"/>
</dbReference>
<accession>A0AA41Y5W7</accession>
<gene>
    <name evidence="3" type="primary">dprA</name>
    <name evidence="3" type="ORF">N2K84_07145</name>
</gene>
<evidence type="ECO:0000313" key="4">
    <source>
        <dbReference type="Proteomes" id="UP001163821"/>
    </source>
</evidence>
<name>A0AA41Y5W7_9BACT</name>
<dbReference type="InterPro" id="IPR041614">
    <property type="entry name" value="DprA_WH"/>
</dbReference>
<evidence type="ECO:0000259" key="2">
    <source>
        <dbReference type="SMART" id="SM00278"/>
    </source>
</evidence>
<dbReference type="Pfam" id="PF17782">
    <property type="entry name" value="WHD_DprA"/>
    <property type="match status" value="1"/>
</dbReference>
<dbReference type="PANTHER" id="PTHR43022:SF1">
    <property type="entry name" value="PROTEIN SMF"/>
    <property type="match status" value="1"/>
</dbReference>
<dbReference type="AlphaFoldDB" id="A0AA41Y5W7"/>